<dbReference type="EMBL" id="BGZK01000560">
    <property type="protein sequence ID" value="GBP50183.1"/>
    <property type="molecule type" value="Genomic_DNA"/>
</dbReference>
<name>A0A4C1WGH7_EUMVA</name>
<accession>A0A4C1WGH7</accession>
<gene>
    <name evidence="1" type="ORF">EVAR_97183_1</name>
</gene>
<protein>
    <submittedName>
        <fullName evidence="1">Uncharacterized protein</fullName>
    </submittedName>
</protein>
<organism evidence="1 2">
    <name type="scientific">Eumeta variegata</name>
    <name type="common">Bagworm moth</name>
    <name type="synonym">Eumeta japonica</name>
    <dbReference type="NCBI Taxonomy" id="151549"/>
    <lineage>
        <taxon>Eukaryota</taxon>
        <taxon>Metazoa</taxon>
        <taxon>Ecdysozoa</taxon>
        <taxon>Arthropoda</taxon>
        <taxon>Hexapoda</taxon>
        <taxon>Insecta</taxon>
        <taxon>Pterygota</taxon>
        <taxon>Neoptera</taxon>
        <taxon>Endopterygota</taxon>
        <taxon>Lepidoptera</taxon>
        <taxon>Glossata</taxon>
        <taxon>Ditrysia</taxon>
        <taxon>Tineoidea</taxon>
        <taxon>Psychidae</taxon>
        <taxon>Oiketicinae</taxon>
        <taxon>Eumeta</taxon>
    </lineage>
</organism>
<sequence>MFAWGPSACSERITWSAFRLTPTRVAVGTRRLLGSPRKARWFNTNFVTVRPNHLDRVEFSRELSRNNYGWVSAESLRCEGTGVPARTRTRFSFSPVEIFQTYCKRLKKVHTHTYTTHTHTHTQTEEIFPRLGDEVINSLNPFWDP</sequence>
<evidence type="ECO:0000313" key="2">
    <source>
        <dbReference type="Proteomes" id="UP000299102"/>
    </source>
</evidence>
<dbReference type="Proteomes" id="UP000299102">
    <property type="component" value="Unassembled WGS sequence"/>
</dbReference>
<proteinExistence type="predicted"/>
<dbReference type="AlphaFoldDB" id="A0A4C1WGH7"/>
<reference evidence="1 2" key="1">
    <citation type="journal article" date="2019" name="Commun. Biol.">
        <title>The bagworm genome reveals a unique fibroin gene that provides high tensile strength.</title>
        <authorList>
            <person name="Kono N."/>
            <person name="Nakamura H."/>
            <person name="Ohtoshi R."/>
            <person name="Tomita M."/>
            <person name="Numata K."/>
            <person name="Arakawa K."/>
        </authorList>
    </citation>
    <scope>NUCLEOTIDE SEQUENCE [LARGE SCALE GENOMIC DNA]</scope>
</reference>
<evidence type="ECO:0000313" key="1">
    <source>
        <dbReference type="EMBL" id="GBP50183.1"/>
    </source>
</evidence>
<comment type="caution">
    <text evidence="1">The sequence shown here is derived from an EMBL/GenBank/DDBJ whole genome shotgun (WGS) entry which is preliminary data.</text>
</comment>
<keyword evidence="2" id="KW-1185">Reference proteome</keyword>